<evidence type="ECO:0000313" key="7">
    <source>
        <dbReference type="EMBL" id="KAB5594473.1"/>
    </source>
</evidence>
<dbReference type="CDD" id="cd00519">
    <property type="entry name" value="Lipase_3"/>
    <property type="match status" value="1"/>
</dbReference>
<dbReference type="EMBL" id="SSOP01000020">
    <property type="protein sequence ID" value="KAB5594473.1"/>
    <property type="molecule type" value="Genomic_DNA"/>
</dbReference>
<comment type="similarity">
    <text evidence="2">Belongs to the AB hydrolase superfamily. Lipase family. Class 3 subfamily.</text>
</comment>
<accession>A0A5N5QSC4</accession>
<evidence type="ECO:0000259" key="6">
    <source>
        <dbReference type="Pfam" id="PF01764"/>
    </source>
</evidence>
<proteinExistence type="inferred from homology"/>
<evidence type="ECO:0000256" key="3">
    <source>
        <dbReference type="ARBA" id="ARBA00047591"/>
    </source>
</evidence>
<evidence type="ECO:0000256" key="5">
    <source>
        <dbReference type="SAM" id="SignalP"/>
    </source>
</evidence>
<keyword evidence="8" id="KW-1185">Reference proteome</keyword>
<comment type="catalytic activity">
    <reaction evidence="4">
        <text>a monoacylglycerol + H2O = glycerol + a fatty acid + H(+)</text>
        <dbReference type="Rhea" id="RHEA:15245"/>
        <dbReference type="ChEBI" id="CHEBI:15377"/>
        <dbReference type="ChEBI" id="CHEBI:15378"/>
        <dbReference type="ChEBI" id="CHEBI:17408"/>
        <dbReference type="ChEBI" id="CHEBI:17754"/>
        <dbReference type="ChEBI" id="CHEBI:28868"/>
    </reaction>
</comment>
<gene>
    <name evidence="7" type="ORF">CTheo_2104</name>
</gene>
<feature type="chain" id="PRO_5024394643" evidence="5">
    <location>
        <begin position="29"/>
        <end position="345"/>
    </location>
</feature>
<dbReference type="AlphaFoldDB" id="A0A5N5QSC4"/>
<comment type="catalytic activity">
    <reaction evidence="3">
        <text>a diacylglycerol + H2O = a monoacylglycerol + a fatty acid + H(+)</text>
        <dbReference type="Rhea" id="RHEA:32731"/>
        <dbReference type="ChEBI" id="CHEBI:15377"/>
        <dbReference type="ChEBI" id="CHEBI:15378"/>
        <dbReference type="ChEBI" id="CHEBI:17408"/>
        <dbReference type="ChEBI" id="CHEBI:18035"/>
        <dbReference type="ChEBI" id="CHEBI:28868"/>
    </reaction>
</comment>
<organism evidence="7 8">
    <name type="scientific">Ceratobasidium theobromae</name>
    <dbReference type="NCBI Taxonomy" id="1582974"/>
    <lineage>
        <taxon>Eukaryota</taxon>
        <taxon>Fungi</taxon>
        <taxon>Dikarya</taxon>
        <taxon>Basidiomycota</taxon>
        <taxon>Agaricomycotina</taxon>
        <taxon>Agaricomycetes</taxon>
        <taxon>Cantharellales</taxon>
        <taxon>Ceratobasidiaceae</taxon>
        <taxon>Ceratobasidium</taxon>
    </lineage>
</organism>
<dbReference type="SUPFAM" id="SSF53474">
    <property type="entry name" value="alpha/beta-Hydrolases"/>
    <property type="match status" value="1"/>
</dbReference>
<name>A0A5N5QSC4_9AGAM</name>
<sequence>MQLRVCLAAVFARVALLAFSAPISKSRAIPTDGTVPASVTQDSALLIPGAVSAIGAAEVESYTPYGWFAQVTYCPQPRQADWSCASCQADPVKDFQVYASGGDGGIVQNCQVCGLVAIQTINSSGTRGDGVQQYVRIPPDPNSTELADAVYSFAVLTDAALLHVQLNPKLFPGIPFQATAHLGFKAAHERTAEIVLKTVKQIIDEKGATKVVTVGHSLGGALALLDGLYLRLNLPSKVNVITRTFGQPRVGNNAFAIFVDQKLPDLVRITNKRDPIPVVPTVISGYRHTSGEKHINAQSAWNACAGRDNLNENCSTGQILRQAIVLDDHLGPYGGGVMLGAGSCV</sequence>
<evidence type="ECO:0000313" key="8">
    <source>
        <dbReference type="Proteomes" id="UP000383932"/>
    </source>
</evidence>
<dbReference type="PANTHER" id="PTHR45856:SF25">
    <property type="entry name" value="FUNGAL LIPASE-LIKE DOMAIN-CONTAINING PROTEIN"/>
    <property type="match status" value="1"/>
</dbReference>
<keyword evidence="1" id="KW-1015">Disulfide bond</keyword>
<dbReference type="Gene3D" id="3.40.50.1820">
    <property type="entry name" value="alpha/beta hydrolase"/>
    <property type="match status" value="1"/>
</dbReference>
<dbReference type="OrthoDB" id="426718at2759"/>
<dbReference type="InterPro" id="IPR002921">
    <property type="entry name" value="Fungal_lipase-type"/>
</dbReference>
<comment type="caution">
    <text evidence="7">The sequence shown here is derived from an EMBL/GenBank/DDBJ whole genome shotgun (WGS) entry which is preliminary data.</text>
</comment>
<dbReference type="GO" id="GO:0006629">
    <property type="term" value="P:lipid metabolic process"/>
    <property type="evidence" value="ECO:0007669"/>
    <property type="project" value="InterPro"/>
</dbReference>
<dbReference type="InterPro" id="IPR051218">
    <property type="entry name" value="Sec_MonoDiacylglyc_Lipase"/>
</dbReference>
<evidence type="ECO:0000256" key="2">
    <source>
        <dbReference type="ARBA" id="ARBA00043996"/>
    </source>
</evidence>
<dbReference type="PANTHER" id="PTHR45856">
    <property type="entry name" value="ALPHA/BETA-HYDROLASES SUPERFAMILY PROTEIN"/>
    <property type="match status" value="1"/>
</dbReference>
<evidence type="ECO:0000256" key="1">
    <source>
        <dbReference type="ARBA" id="ARBA00023157"/>
    </source>
</evidence>
<feature type="domain" description="Fungal lipase-type" evidence="6">
    <location>
        <begin position="173"/>
        <end position="281"/>
    </location>
</feature>
<dbReference type="Pfam" id="PF01764">
    <property type="entry name" value="Lipase_3"/>
    <property type="match status" value="1"/>
</dbReference>
<reference evidence="7 8" key="1">
    <citation type="journal article" date="2019" name="Fungal Biol. Biotechnol.">
        <title>Draft genome sequence of fastidious pathogen Ceratobasidium theobromae, which causes vascular-streak dieback in Theobroma cacao.</title>
        <authorList>
            <person name="Ali S.S."/>
            <person name="Asman A."/>
            <person name="Shao J."/>
            <person name="Firmansyah A.P."/>
            <person name="Susilo A.W."/>
            <person name="Rosmana A."/>
            <person name="McMahon P."/>
            <person name="Junaid M."/>
            <person name="Guest D."/>
            <person name="Kheng T.Y."/>
            <person name="Meinhardt L.W."/>
            <person name="Bailey B.A."/>
        </authorList>
    </citation>
    <scope>NUCLEOTIDE SEQUENCE [LARGE SCALE GENOMIC DNA]</scope>
    <source>
        <strain evidence="7 8">CT2</strain>
    </source>
</reference>
<keyword evidence="5" id="KW-0732">Signal</keyword>
<dbReference type="InterPro" id="IPR029058">
    <property type="entry name" value="AB_hydrolase_fold"/>
</dbReference>
<dbReference type="Proteomes" id="UP000383932">
    <property type="component" value="Unassembled WGS sequence"/>
</dbReference>
<protein>
    <submittedName>
        <fullName evidence="7">Lipase</fullName>
    </submittedName>
</protein>
<evidence type="ECO:0000256" key="4">
    <source>
        <dbReference type="ARBA" id="ARBA00048461"/>
    </source>
</evidence>
<feature type="signal peptide" evidence="5">
    <location>
        <begin position="1"/>
        <end position="28"/>
    </location>
</feature>